<sequence>MPPLAPRGSSRRAQRGPGARWLLAPLTFPEAKAFREVRGGAGHRSSRLNGV</sequence>
<proteinExistence type="predicted"/>
<protein>
    <submittedName>
        <fullName evidence="1">Uncharacterized protein</fullName>
    </submittedName>
</protein>
<organism evidence="1 2">
    <name type="scientific">Entomophthora muscae</name>
    <dbReference type="NCBI Taxonomy" id="34485"/>
    <lineage>
        <taxon>Eukaryota</taxon>
        <taxon>Fungi</taxon>
        <taxon>Fungi incertae sedis</taxon>
        <taxon>Zoopagomycota</taxon>
        <taxon>Entomophthoromycotina</taxon>
        <taxon>Entomophthoromycetes</taxon>
        <taxon>Entomophthorales</taxon>
        <taxon>Entomophthoraceae</taxon>
        <taxon>Entomophthora</taxon>
    </lineage>
</organism>
<gene>
    <name evidence="1" type="ORF">DSO57_1036638</name>
</gene>
<evidence type="ECO:0000313" key="1">
    <source>
        <dbReference type="EMBL" id="KAJ9048280.1"/>
    </source>
</evidence>
<reference evidence="1" key="1">
    <citation type="submission" date="2022-04" db="EMBL/GenBank/DDBJ databases">
        <title>Genome of the entomopathogenic fungus Entomophthora muscae.</title>
        <authorList>
            <person name="Elya C."/>
            <person name="Lovett B.R."/>
            <person name="Lee E."/>
            <person name="Macias A.M."/>
            <person name="Hajek A.E."/>
            <person name="De Bivort B.L."/>
            <person name="Kasson M.T."/>
            <person name="De Fine Licht H.H."/>
            <person name="Stajich J.E."/>
        </authorList>
    </citation>
    <scope>NUCLEOTIDE SEQUENCE</scope>
    <source>
        <strain evidence="1">Berkeley</strain>
    </source>
</reference>
<accession>A0ACC2REB1</accession>
<comment type="caution">
    <text evidence="1">The sequence shown here is derived from an EMBL/GenBank/DDBJ whole genome shotgun (WGS) entry which is preliminary data.</text>
</comment>
<keyword evidence="2" id="KW-1185">Reference proteome</keyword>
<dbReference type="EMBL" id="QTSX02007458">
    <property type="protein sequence ID" value="KAJ9048280.1"/>
    <property type="molecule type" value="Genomic_DNA"/>
</dbReference>
<name>A0ACC2REB1_9FUNG</name>
<dbReference type="Proteomes" id="UP001165960">
    <property type="component" value="Unassembled WGS sequence"/>
</dbReference>
<evidence type="ECO:0000313" key="2">
    <source>
        <dbReference type="Proteomes" id="UP001165960"/>
    </source>
</evidence>